<dbReference type="SMART" id="SM00387">
    <property type="entry name" value="HATPase_c"/>
    <property type="match status" value="1"/>
</dbReference>
<keyword evidence="7" id="KW-0902">Two-component regulatory system</keyword>
<dbReference type="PROSITE" id="PS50109">
    <property type="entry name" value="HIS_KIN"/>
    <property type="match status" value="1"/>
</dbReference>
<comment type="caution">
    <text evidence="9">The sequence shown here is derived from an EMBL/GenBank/DDBJ whole genome shotgun (WGS) entry which is preliminary data.</text>
</comment>
<evidence type="ECO:0000256" key="4">
    <source>
        <dbReference type="ARBA" id="ARBA00022741"/>
    </source>
</evidence>
<accession>A0A149Q1J4</accession>
<keyword evidence="3" id="KW-0808">Transferase</keyword>
<dbReference type="Proteomes" id="UP000075613">
    <property type="component" value="Unassembled WGS sequence"/>
</dbReference>
<dbReference type="PANTHER" id="PTHR42878">
    <property type="entry name" value="TWO-COMPONENT HISTIDINE KINASE"/>
    <property type="match status" value="1"/>
</dbReference>
<organism evidence="9 10">
    <name type="scientific">Paraburkholderia monticola</name>
    <dbReference type="NCBI Taxonomy" id="1399968"/>
    <lineage>
        <taxon>Bacteria</taxon>
        <taxon>Pseudomonadati</taxon>
        <taxon>Pseudomonadota</taxon>
        <taxon>Betaproteobacteria</taxon>
        <taxon>Burkholderiales</taxon>
        <taxon>Burkholderiaceae</taxon>
        <taxon>Paraburkholderia</taxon>
    </lineage>
</organism>
<dbReference type="RefSeq" id="WP_062123205.1">
    <property type="nucleotide sequence ID" value="NZ_LRBG01000001.1"/>
</dbReference>
<dbReference type="STRING" id="1399968.CI15_00725"/>
<comment type="catalytic activity">
    <reaction evidence="1">
        <text>ATP + protein L-histidine = ADP + protein N-phospho-L-histidine.</text>
        <dbReference type="EC" id="2.7.13.3"/>
    </reaction>
</comment>
<dbReference type="InterPro" id="IPR036890">
    <property type="entry name" value="HATPase_C_sf"/>
</dbReference>
<dbReference type="GO" id="GO:0007234">
    <property type="term" value="P:osmosensory signaling via phosphorelay pathway"/>
    <property type="evidence" value="ECO:0007669"/>
    <property type="project" value="TreeGrafter"/>
</dbReference>
<evidence type="ECO:0000256" key="3">
    <source>
        <dbReference type="ARBA" id="ARBA00022679"/>
    </source>
</evidence>
<gene>
    <name evidence="9" type="ORF">CI15_00725</name>
</gene>
<proteinExistence type="predicted"/>
<dbReference type="SUPFAM" id="SSF55874">
    <property type="entry name" value="ATPase domain of HSP90 chaperone/DNA topoisomerase II/histidine kinase"/>
    <property type="match status" value="1"/>
</dbReference>
<feature type="domain" description="Histidine kinase" evidence="8">
    <location>
        <begin position="144"/>
        <end position="354"/>
    </location>
</feature>
<dbReference type="AlphaFoldDB" id="A0A149Q1J4"/>
<dbReference type="GO" id="GO:0005524">
    <property type="term" value="F:ATP binding"/>
    <property type="evidence" value="ECO:0007669"/>
    <property type="project" value="UniProtKB-KW"/>
</dbReference>
<dbReference type="InterPro" id="IPR003594">
    <property type="entry name" value="HATPase_dom"/>
</dbReference>
<dbReference type="GO" id="GO:0030295">
    <property type="term" value="F:protein kinase activator activity"/>
    <property type="evidence" value="ECO:0007669"/>
    <property type="project" value="TreeGrafter"/>
</dbReference>
<dbReference type="EC" id="2.7.13.3" evidence="2"/>
<dbReference type="Gene3D" id="3.30.565.10">
    <property type="entry name" value="Histidine kinase-like ATPase, C-terminal domain"/>
    <property type="match status" value="1"/>
</dbReference>
<evidence type="ECO:0000256" key="5">
    <source>
        <dbReference type="ARBA" id="ARBA00022777"/>
    </source>
</evidence>
<dbReference type="EMBL" id="LRBG01000001">
    <property type="protein sequence ID" value="KXU91149.1"/>
    <property type="molecule type" value="Genomic_DNA"/>
</dbReference>
<keyword evidence="5 9" id="KW-0418">Kinase</keyword>
<evidence type="ECO:0000256" key="1">
    <source>
        <dbReference type="ARBA" id="ARBA00000085"/>
    </source>
</evidence>
<dbReference type="InterPro" id="IPR050351">
    <property type="entry name" value="BphY/WalK/GraS-like"/>
</dbReference>
<sequence>MAQRPARGASVVQLENGVPLFLGQLIETLRSEQTDCPADSVIVSGSPGGNAGRSDIGEAAAQHGHELLRLGYTVDQVVHDYGDLCQAITDLAHERDAPFSIDEFRTLNRCLDNAIADAVTEFSYQRDFKMATQHAVEEGERMGSFAHELRNFLHTANLAFAAAKAGNLPLFGATGAVLERSLAGLEKLIEHSIEDARIPSGDSAKWTLFSLADFINETKHAANLAAKLRGCGLVVTPVDLQLAVSGNRDLLYSALGNLIQNAFKFTQPNSDVTLNAYAVADKILIEVKDHGGGLPPGKAEQMFLPFQQFGVDKSGLGLGLSIARRSVELNDGVLSVRDIPGVGCIFTISLPRHTLMKK</sequence>
<protein>
    <recommendedName>
        <fullName evidence="2">histidine kinase</fullName>
        <ecNumber evidence="2">2.7.13.3</ecNumber>
    </recommendedName>
</protein>
<reference evidence="9 10" key="1">
    <citation type="journal article" date="2015" name="Int. J. Syst. Evol. Microbiol.">
        <title>Burkholderia monticola sp. nov., isolated from mountain soil.</title>
        <authorList>
            <person name="Baek I."/>
            <person name="Seo B."/>
            <person name="Lee I."/>
            <person name="Yi H."/>
            <person name="Chun J."/>
        </authorList>
    </citation>
    <scope>NUCLEOTIDE SEQUENCE [LARGE SCALE GENOMIC DNA]</scope>
    <source>
        <strain evidence="9 10">JC2948</strain>
    </source>
</reference>
<keyword evidence="6" id="KW-0067">ATP-binding</keyword>
<dbReference type="Pfam" id="PF02518">
    <property type="entry name" value="HATPase_c"/>
    <property type="match status" value="1"/>
</dbReference>
<dbReference type="InterPro" id="IPR005467">
    <property type="entry name" value="His_kinase_dom"/>
</dbReference>
<keyword evidence="10" id="KW-1185">Reference proteome</keyword>
<evidence type="ECO:0000259" key="8">
    <source>
        <dbReference type="PROSITE" id="PS50109"/>
    </source>
</evidence>
<dbReference type="InterPro" id="IPR004358">
    <property type="entry name" value="Sig_transdc_His_kin-like_C"/>
</dbReference>
<dbReference type="GO" id="GO:0004673">
    <property type="term" value="F:protein histidine kinase activity"/>
    <property type="evidence" value="ECO:0007669"/>
    <property type="project" value="UniProtKB-EC"/>
</dbReference>
<evidence type="ECO:0000313" key="9">
    <source>
        <dbReference type="EMBL" id="KXU91149.1"/>
    </source>
</evidence>
<evidence type="ECO:0000256" key="7">
    <source>
        <dbReference type="ARBA" id="ARBA00023012"/>
    </source>
</evidence>
<dbReference type="PANTHER" id="PTHR42878:SF7">
    <property type="entry name" value="SENSOR HISTIDINE KINASE GLRK"/>
    <property type="match status" value="1"/>
</dbReference>
<dbReference type="PRINTS" id="PR00344">
    <property type="entry name" value="BCTRLSENSOR"/>
</dbReference>
<evidence type="ECO:0000256" key="2">
    <source>
        <dbReference type="ARBA" id="ARBA00012438"/>
    </source>
</evidence>
<dbReference type="GO" id="GO:0000156">
    <property type="term" value="F:phosphorelay response regulator activity"/>
    <property type="evidence" value="ECO:0007669"/>
    <property type="project" value="TreeGrafter"/>
</dbReference>
<keyword evidence="4" id="KW-0547">Nucleotide-binding</keyword>
<evidence type="ECO:0000256" key="6">
    <source>
        <dbReference type="ARBA" id="ARBA00022840"/>
    </source>
</evidence>
<name>A0A149Q1J4_9BURK</name>
<evidence type="ECO:0000313" key="10">
    <source>
        <dbReference type="Proteomes" id="UP000075613"/>
    </source>
</evidence>